<sequence>MYAGTSKLTSSINLLSTFLIVRDLSVLSAVVLLSGVVDCCGVHIHLSAYSLNDEYASSFSKALTKEVIFKAKVRDMKFRLFTNEMSIGSIIEEM</sequence>
<dbReference type="AlphaFoldDB" id="A0AAD5XMI8"/>
<organism evidence="1 2">
    <name type="scientific">Physocladia obscura</name>
    <dbReference type="NCBI Taxonomy" id="109957"/>
    <lineage>
        <taxon>Eukaryota</taxon>
        <taxon>Fungi</taxon>
        <taxon>Fungi incertae sedis</taxon>
        <taxon>Chytridiomycota</taxon>
        <taxon>Chytridiomycota incertae sedis</taxon>
        <taxon>Chytridiomycetes</taxon>
        <taxon>Chytridiales</taxon>
        <taxon>Chytriomycetaceae</taxon>
        <taxon>Physocladia</taxon>
    </lineage>
</organism>
<reference evidence="1" key="1">
    <citation type="submission" date="2020-05" db="EMBL/GenBank/DDBJ databases">
        <title>Phylogenomic resolution of chytrid fungi.</title>
        <authorList>
            <person name="Stajich J.E."/>
            <person name="Amses K."/>
            <person name="Simmons R."/>
            <person name="Seto K."/>
            <person name="Myers J."/>
            <person name="Bonds A."/>
            <person name="Quandt C.A."/>
            <person name="Barry K."/>
            <person name="Liu P."/>
            <person name="Grigoriev I."/>
            <person name="Longcore J.E."/>
            <person name="James T.Y."/>
        </authorList>
    </citation>
    <scope>NUCLEOTIDE SEQUENCE</scope>
    <source>
        <strain evidence="1">JEL0513</strain>
    </source>
</reference>
<evidence type="ECO:0000313" key="1">
    <source>
        <dbReference type="EMBL" id="KAJ3141341.1"/>
    </source>
</evidence>
<protein>
    <submittedName>
        <fullName evidence="1">Uncharacterized protein</fullName>
    </submittedName>
</protein>
<dbReference type="Proteomes" id="UP001211907">
    <property type="component" value="Unassembled WGS sequence"/>
</dbReference>
<accession>A0AAD5XMI8</accession>
<proteinExistence type="predicted"/>
<evidence type="ECO:0000313" key="2">
    <source>
        <dbReference type="Proteomes" id="UP001211907"/>
    </source>
</evidence>
<dbReference type="EMBL" id="JADGJH010000038">
    <property type="protein sequence ID" value="KAJ3141341.1"/>
    <property type="molecule type" value="Genomic_DNA"/>
</dbReference>
<gene>
    <name evidence="1" type="ORF">HK100_007953</name>
</gene>
<comment type="caution">
    <text evidence="1">The sequence shown here is derived from an EMBL/GenBank/DDBJ whole genome shotgun (WGS) entry which is preliminary data.</text>
</comment>
<name>A0AAD5XMI8_9FUNG</name>
<keyword evidence="2" id="KW-1185">Reference proteome</keyword>